<sequence length="351" mass="38205">MTMKAVVWNGAEVTVDYARPLPNLRDDYLLIRTVAVALNPTDSKAVSQKRAHKNGLLGCDFAGVVEEIGPHVTKPWKRGDRVFGVTFGGNPSNPEDGAFAEVIVAKGDTCMRIPDNISFEEAASIGVSAITDGQGLFEEMKLNLPTDPIQEKEYLLVYGGSSSTGTLAIQYGKLAGYSVITTCSPKNSDLVISRGAEAVFDYSDPKCGQQIYDYTRGKLKLVFDTIGSELGIEICNTALSKELGCRYGTILLNDFPRKDAIRTDSILMTFLGEPIDLFGKHFPANAAHFEFAKMFTDLTESLLEKGKLRAHPVIVRQGGLRGILDGLKLIRDGKISGAKLVYRVAETDQSI</sequence>
<evidence type="ECO:0000313" key="4">
    <source>
        <dbReference type="EMBL" id="KAL1873410.1"/>
    </source>
</evidence>
<dbReference type="PANTHER" id="PTHR45348:SF2">
    <property type="entry name" value="ZINC-TYPE ALCOHOL DEHYDROGENASE-LIKE PROTEIN C2E1P3.01"/>
    <property type="match status" value="1"/>
</dbReference>
<dbReference type="SUPFAM" id="SSF51735">
    <property type="entry name" value="NAD(P)-binding Rossmann-fold domains"/>
    <property type="match status" value="1"/>
</dbReference>
<dbReference type="Pfam" id="PF08240">
    <property type="entry name" value="ADH_N"/>
    <property type="match status" value="1"/>
</dbReference>
<evidence type="ECO:0000256" key="2">
    <source>
        <dbReference type="ARBA" id="ARBA00023002"/>
    </source>
</evidence>
<dbReference type="SMART" id="SM00829">
    <property type="entry name" value="PKS_ER"/>
    <property type="match status" value="1"/>
</dbReference>
<evidence type="ECO:0000259" key="3">
    <source>
        <dbReference type="SMART" id="SM00829"/>
    </source>
</evidence>
<dbReference type="InterPro" id="IPR047122">
    <property type="entry name" value="Trans-enoyl_RdTase-like"/>
</dbReference>
<dbReference type="InterPro" id="IPR013154">
    <property type="entry name" value="ADH-like_N"/>
</dbReference>
<dbReference type="EMBL" id="JAVDPF010000022">
    <property type="protein sequence ID" value="KAL1873410.1"/>
    <property type="molecule type" value="Genomic_DNA"/>
</dbReference>
<dbReference type="Gene3D" id="3.40.50.720">
    <property type="entry name" value="NAD(P)-binding Rossmann-like Domain"/>
    <property type="match status" value="1"/>
</dbReference>
<dbReference type="InterPro" id="IPR011032">
    <property type="entry name" value="GroES-like_sf"/>
</dbReference>
<keyword evidence="2" id="KW-0560">Oxidoreductase</keyword>
<comment type="caution">
    <text evidence="4">The sequence shown here is derived from an EMBL/GenBank/DDBJ whole genome shotgun (WGS) entry which is preliminary data.</text>
</comment>
<dbReference type="CDD" id="cd08249">
    <property type="entry name" value="enoyl_reductase_like"/>
    <property type="match status" value="1"/>
</dbReference>
<dbReference type="SUPFAM" id="SSF50129">
    <property type="entry name" value="GroES-like"/>
    <property type="match status" value="1"/>
</dbReference>
<dbReference type="InterPro" id="IPR036291">
    <property type="entry name" value="NAD(P)-bd_dom_sf"/>
</dbReference>
<dbReference type="Proteomes" id="UP001583193">
    <property type="component" value="Unassembled WGS sequence"/>
</dbReference>
<name>A0ABR3XC80_9EURO</name>
<organism evidence="4 5">
    <name type="scientific">Paecilomyces lecythidis</name>
    <dbReference type="NCBI Taxonomy" id="3004212"/>
    <lineage>
        <taxon>Eukaryota</taxon>
        <taxon>Fungi</taxon>
        <taxon>Dikarya</taxon>
        <taxon>Ascomycota</taxon>
        <taxon>Pezizomycotina</taxon>
        <taxon>Eurotiomycetes</taxon>
        <taxon>Eurotiomycetidae</taxon>
        <taxon>Eurotiales</taxon>
        <taxon>Thermoascaceae</taxon>
        <taxon>Paecilomyces</taxon>
    </lineage>
</organism>
<dbReference type="Gene3D" id="3.90.180.10">
    <property type="entry name" value="Medium-chain alcohol dehydrogenases, catalytic domain"/>
    <property type="match status" value="1"/>
</dbReference>
<proteinExistence type="inferred from homology"/>
<gene>
    <name evidence="4" type="ORF">Plec18167_006461</name>
</gene>
<reference evidence="4 5" key="1">
    <citation type="journal article" date="2024" name="IMA Fungus">
        <title>IMA Genome - F19 : A genome assembly and annotation guide to empower mycologists, including annotated draft genome sequences of Ceratocystis pirilliformis, Diaporthe australafricana, Fusarium ophioides, Paecilomyces lecythidis, and Sporothrix stenoceras.</title>
        <authorList>
            <person name="Aylward J."/>
            <person name="Wilson A.M."/>
            <person name="Visagie C.M."/>
            <person name="Spraker J."/>
            <person name="Barnes I."/>
            <person name="Buitendag C."/>
            <person name="Ceriani C."/>
            <person name="Del Mar Angel L."/>
            <person name="du Plessis D."/>
            <person name="Fuchs T."/>
            <person name="Gasser K."/>
            <person name="Kramer D."/>
            <person name="Li W."/>
            <person name="Munsamy K."/>
            <person name="Piso A."/>
            <person name="Price J.L."/>
            <person name="Sonnekus B."/>
            <person name="Thomas C."/>
            <person name="van der Nest A."/>
            <person name="van Dijk A."/>
            <person name="van Heerden A."/>
            <person name="van Vuuren N."/>
            <person name="Yilmaz N."/>
            <person name="Duong T.A."/>
            <person name="van der Merwe N.A."/>
            <person name="Wingfield M.J."/>
            <person name="Wingfield B.D."/>
        </authorList>
    </citation>
    <scope>NUCLEOTIDE SEQUENCE [LARGE SCALE GENOMIC DNA]</scope>
    <source>
        <strain evidence="4 5">CMW 18167</strain>
    </source>
</reference>
<accession>A0ABR3XC80</accession>
<evidence type="ECO:0000313" key="5">
    <source>
        <dbReference type="Proteomes" id="UP001583193"/>
    </source>
</evidence>
<evidence type="ECO:0000256" key="1">
    <source>
        <dbReference type="ARBA" id="ARBA00008072"/>
    </source>
</evidence>
<protein>
    <recommendedName>
        <fullName evidence="3">Enoyl reductase (ER) domain-containing protein</fullName>
    </recommendedName>
</protein>
<comment type="similarity">
    <text evidence="1">Belongs to the zinc-containing alcohol dehydrogenase family.</text>
</comment>
<feature type="domain" description="Enoyl reductase (ER)" evidence="3">
    <location>
        <begin position="10"/>
        <end position="341"/>
    </location>
</feature>
<keyword evidence="5" id="KW-1185">Reference proteome</keyword>
<dbReference type="PANTHER" id="PTHR45348">
    <property type="entry name" value="HYPOTHETICAL OXIDOREDUCTASE (EUROFUNG)"/>
    <property type="match status" value="1"/>
</dbReference>
<dbReference type="InterPro" id="IPR020843">
    <property type="entry name" value="ER"/>
</dbReference>